<gene>
    <name evidence="6" type="ORF">J2S05_002071</name>
</gene>
<keyword evidence="4 6" id="KW-0560">Oxidoreductase</keyword>
<accession>A0ABT9YHG3</accession>
<dbReference type="PANTHER" id="PTHR12918:SF1">
    <property type="entry name" value="CYSTEINE DIOXYGENASE TYPE 1"/>
    <property type="match status" value="1"/>
</dbReference>
<keyword evidence="3 6" id="KW-0223">Dioxygenase</keyword>
<dbReference type="GO" id="GO:0017172">
    <property type="term" value="F:cysteine dioxygenase activity"/>
    <property type="evidence" value="ECO:0007669"/>
    <property type="project" value="UniProtKB-EC"/>
</dbReference>
<evidence type="ECO:0000313" key="6">
    <source>
        <dbReference type="EMBL" id="MDQ0207272.1"/>
    </source>
</evidence>
<comment type="similarity">
    <text evidence="1">Belongs to the cysteine dioxygenase family.</text>
</comment>
<dbReference type="RefSeq" id="WP_306982429.1">
    <property type="nucleotide sequence ID" value="NZ_JAUSUA010000002.1"/>
</dbReference>
<evidence type="ECO:0000256" key="2">
    <source>
        <dbReference type="ARBA" id="ARBA00022723"/>
    </source>
</evidence>
<organism evidence="6 7">
    <name type="scientific">Alkalicoccobacillus murimartini</name>
    <dbReference type="NCBI Taxonomy" id="171685"/>
    <lineage>
        <taxon>Bacteria</taxon>
        <taxon>Bacillati</taxon>
        <taxon>Bacillota</taxon>
        <taxon>Bacilli</taxon>
        <taxon>Bacillales</taxon>
        <taxon>Bacillaceae</taxon>
        <taxon>Alkalicoccobacillus</taxon>
    </lineage>
</organism>
<protein>
    <submittedName>
        <fullName evidence="6">Cysteine dioxygenase</fullName>
        <ecNumber evidence="6">1.13.11.20</ecNumber>
    </submittedName>
</protein>
<evidence type="ECO:0000313" key="7">
    <source>
        <dbReference type="Proteomes" id="UP001225034"/>
    </source>
</evidence>
<dbReference type="EMBL" id="JAUSUA010000002">
    <property type="protein sequence ID" value="MDQ0207272.1"/>
    <property type="molecule type" value="Genomic_DNA"/>
</dbReference>
<evidence type="ECO:0000256" key="1">
    <source>
        <dbReference type="ARBA" id="ARBA00006622"/>
    </source>
</evidence>
<comment type="caution">
    <text evidence="6">The sequence shown here is derived from an EMBL/GenBank/DDBJ whole genome shotgun (WGS) entry which is preliminary data.</text>
</comment>
<dbReference type="Proteomes" id="UP001225034">
    <property type="component" value="Unassembled WGS sequence"/>
</dbReference>
<reference evidence="6 7" key="1">
    <citation type="submission" date="2023-07" db="EMBL/GenBank/DDBJ databases">
        <title>Genomic Encyclopedia of Type Strains, Phase IV (KMG-IV): sequencing the most valuable type-strain genomes for metagenomic binning, comparative biology and taxonomic classification.</title>
        <authorList>
            <person name="Goeker M."/>
        </authorList>
    </citation>
    <scope>NUCLEOTIDE SEQUENCE [LARGE SCALE GENOMIC DNA]</scope>
    <source>
        <strain evidence="6 7">DSM 19154</strain>
    </source>
</reference>
<name>A0ABT9YHG3_9BACI</name>
<dbReference type="PANTHER" id="PTHR12918">
    <property type="entry name" value="CYSTEINE DIOXYGENASE"/>
    <property type="match status" value="1"/>
</dbReference>
<evidence type="ECO:0000256" key="4">
    <source>
        <dbReference type="ARBA" id="ARBA00023002"/>
    </source>
</evidence>
<evidence type="ECO:0000256" key="3">
    <source>
        <dbReference type="ARBA" id="ARBA00022964"/>
    </source>
</evidence>
<dbReference type="Gene3D" id="2.60.120.10">
    <property type="entry name" value="Jelly Rolls"/>
    <property type="match status" value="1"/>
</dbReference>
<dbReference type="InterPro" id="IPR011051">
    <property type="entry name" value="RmlC_Cupin_sf"/>
</dbReference>
<dbReference type="CDD" id="cd10548">
    <property type="entry name" value="cupin_CDO"/>
    <property type="match status" value="1"/>
</dbReference>
<evidence type="ECO:0000256" key="5">
    <source>
        <dbReference type="ARBA" id="ARBA00023004"/>
    </source>
</evidence>
<keyword evidence="2" id="KW-0479">Metal-binding</keyword>
<dbReference type="InterPro" id="IPR010300">
    <property type="entry name" value="CDO_1"/>
</dbReference>
<dbReference type="InterPro" id="IPR014710">
    <property type="entry name" value="RmlC-like_jellyroll"/>
</dbReference>
<keyword evidence="7" id="KW-1185">Reference proteome</keyword>
<keyword evidence="5" id="KW-0408">Iron</keyword>
<dbReference type="Pfam" id="PF05995">
    <property type="entry name" value="CDO_I"/>
    <property type="match status" value="1"/>
</dbReference>
<dbReference type="EC" id="1.13.11.20" evidence="6"/>
<dbReference type="SUPFAM" id="SSF51182">
    <property type="entry name" value="RmlC-like cupins"/>
    <property type="match status" value="1"/>
</dbReference>
<proteinExistence type="inferred from homology"/>
<sequence>MDYLQRAELILQELESPTPATLRHALVTLDTTLDDLTPFLRSDQGKPYYRKLLFQNNEVELLMMNWSQIACAPHDHGQSYGWIQVISGTTINTVYTCKDGYLPDAFFSKKMKNSAVFFAPKTGIHHMKADGDVNLVTLHLYSPPIRNMKVYDLDVCAACIVSEKCGAWWPEEQREKIMDIQLKKHGVQPSKEPK</sequence>